<gene>
    <name evidence="4" type="ORF">Egran_00608</name>
</gene>
<dbReference type="PANTHER" id="PTHR18460">
    <property type="entry name" value="TEL2 INTERACTING PROTEIN 1 TTI1 FAMILY MEMBER"/>
    <property type="match status" value="1"/>
</dbReference>
<comment type="caution">
    <text evidence="4">The sequence shown here is derived from an EMBL/GenBank/DDBJ whole genome shotgun (WGS) entry which is preliminary data.</text>
</comment>
<evidence type="ECO:0000313" key="4">
    <source>
        <dbReference type="EMBL" id="OXV11627.1"/>
    </source>
</evidence>
<dbReference type="InterPro" id="IPR052587">
    <property type="entry name" value="TELO2-interacting_protein_1"/>
</dbReference>
<proteinExistence type="predicted"/>
<evidence type="ECO:0008006" key="6">
    <source>
        <dbReference type="Google" id="ProtNLM"/>
    </source>
</evidence>
<reference evidence="4 5" key="1">
    <citation type="journal article" date="2015" name="Environ. Microbiol.">
        <title>Metagenome sequence of Elaphomyces granulatus from sporocarp tissue reveals Ascomycota ectomycorrhizal fingerprints of genome expansion and a Proteobacteria-rich microbiome.</title>
        <authorList>
            <person name="Quandt C.A."/>
            <person name="Kohler A."/>
            <person name="Hesse C.N."/>
            <person name="Sharpton T.J."/>
            <person name="Martin F."/>
            <person name="Spatafora J.W."/>
        </authorList>
    </citation>
    <scope>NUCLEOTIDE SEQUENCE [LARGE SCALE GENOMIC DNA]</scope>
    <source>
        <strain evidence="4 5">OSC145934</strain>
    </source>
</reference>
<dbReference type="InterPro" id="IPR057567">
    <property type="entry name" value="TPR_TTI1_C"/>
</dbReference>
<evidence type="ECO:0000313" key="5">
    <source>
        <dbReference type="Proteomes" id="UP000243515"/>
    </source>
</evidence>
<dbReference type="EMBL" id="NPHW01002375">
    <property type="protein sequence ID" value="OXV11627.1"/>
    <property type="molecule type" value="Genomic_DNA"/>
</dbReference>
<dbReference type="InterPro" id="IPR057566">
    <property type="entry name" value="TPR_TTI1_N"/>
</dbReference>
<dbReference type="InterPro" id="IPR016024">
    <property type="entry name" value="ARM-type_fold"/>
</dbReference>
<dbReference type="GO" id="GO:0005737">
    <property type="term" value="C:cytoplasm"/>
    <property type="evidence" value="ECO:0007669"/>
    <property type="project" value="TreeGrafter"/>
</dbReference>
<sequence>MEKSRQETFKRLRPPCIELSSVALKFRAQQNSSDDVLKALDVVYTELKVISTKDVLDEKLAEYVFFPLSQIFNETQRLSLRTLELAVICLRILIEKGWRQHLSPQMGKQLLILLTLLIGGTPAQNKGEQPAKPKSEELAVAVFECQTALFKALEGPVAEQTIFNEIGTSTIIDRSVYLLLESISGESSDTIQRAAVAACQALFTHITDRVVLASILPRTVSALTKTLRPTTQTRRSYRLLQRCLLLLTQTLRTVLNDDDAQGPVQGSNDRIVLDESWLKATAAQIKIALANVIQLRRHDRREVQNALLALCLMIITQCSKSLQHSLVMMVETVIVLSELDDNHTANDAYSELRRIATTYTYVIDAVKDLLHTWVMSFPRTMQGNDETSKQRAIRQISTAFHVLSDTQSSSDILNNKLAFGLCDSVAVVFDSMRAIPQQMSAVGESELQLSVPHQGKKSHQFPPVLFDHRSQQQTLRDLQSMIIQLNLTDSAVAITRFIVSRIHSNSGDTLVAPLWLAMNFLKSVPRASSTFEDIISSEHTEAMPLSSSRVMMVEELYSTCLPILNESPATTKRDWRTIALGLEAVALQAQQLGEGFRMELIDALYPVLQYLASNNPSLQTHAMTCLNILTTACNYTDTSSMLIENVDYLVNSVALKLNTFDISPHPPQVLLMMIRLCKANLNPYLDDLVDSIFGILDMHHGYPKLVELLFSVLGAIVEEGVRSPALLAITNDAGSDVINHRKRQYQPITIASVANGFVQRRAKRARHLEAVSNIDGEKSPYPKRPWTMKLDGLPQAKDDTEPIPDSLDEGESNGPLTNPREAEDSERPLSKPHTLLLHILRSIPSHLSSPSPFLRRSLLSLLSQAFPVLSQNENSFLPLLNDLWPSVSSRITFPPSFAPDITASFTSSSSALVNRESDRKVDDAEIKEEVFVIAAACTAVATMCTCAGDFMASRVESEFPRWRRIYHHAWEKVRADAEKILERRVQHLPTGSGGSTQAYDRGLSLARKYSEGLDLSLGLGLSSSLTEGSRLFTPHHALWRGLTTLFISVLTHVRLPLAIGDEICELLGSWITRFTASEYFTARIRKRLHEIPSAEEIEDLQQSSDSTREGQAVEHAIQAMETWNKDLTWFILQQQDKVAIAPTSRLPRVASKGNVGFAEVIF</sequence>
<accession>A0A232M6A3</accession>
<feature type="domain" description="TTI1 N-terminal TPR" evidence="2">
    <location>
        <begin position="9"/>
        <end position="339"/>
    </location>
</feature>
<protein>
    <recommendedName>
        <fullName evidence="6">HEAT repeat protein</fullName>
    </recommendedName>
</protein>
<dbReference type="Proteomes" id="UP000243515">
    <property type="component" value="Unassembled WGS sequence"/>
</dbReference>
<evidence type="ECO:0000256" key="1">
    <source>
        <dbReference type="SAM" id="MobiDB-lite"/>
    </source>
</evidence>
<dbReference type="Pfam" id="PF21547">
    <property type="entry name" value="TTI1"/>
    <property type="match status" value="1"/>
</dbReference>
<organism evidence="4 5">
    <name type="scientific">Elaphomyces granulatus</name>
    <dbReference type="NCBI Taxonomy" id="519963"/>
    <lineage>
        <taxon>Eukaryota</taxon>
        <taxon>Fungi</taxon>
        <taxon>Dikarya</taxon>
        <taxon>Ascomycota</taxon>
        <taxon>Pezizomycotina</taxon>
        <taxon>Eurotiomycetes</taxon>
        <taxon>Eurotiomycetidae</taxon>
        <taxon>Eurotiales</taxon>
        <taxon>Elaphomycetaceae</taxon>
        <taxon>Elaphomyces</taxon>
    </lineage>
</organism>
<dbReference type="PANTHER" id="PTHR18460:SF3">
    <property type="entry name" value="TELO2-INTERACTING PROTEIN 1 HOMOLOG"/>
    <property type="match status" value="1"/>
</dbReference>
<dbReference type="InterPro" id="IPR049362">
    <property type="entry name" value="TTI1_rpt"/>
</dbReference>
<evidence type="ECO:0000259" key="3">
    <source>
        <dbReference type="Pfam" id="PF24181"/>
    </source>
</evidence>
<keyword evidence="5" id="KW-1185">Reference proteome</keyword>
<feature type="region of interest" description="Disordered" evidence="1">
    <location>
        <begin position="769"/>
        <end position="828"/>
    </location>
</feature>
<dbReference type="OrthoDB" id="6781668at2759"/>
<dbReference type="AlphaFoldDB" id="A0A232M6A3"/>
<dbReference type="Pfam" id="PF24173">
    <property type="entry name" value="TPR_TTI1_N"/>
    <property type="match status" value="1"/>
</dbReference>
<feature type="domain" description="TTI1 C-terminal TPR" evidence="3">
    <location>
        <begin position="817"/>
        <end position="892"/>
    </location>
</feature>
<evidence type="ECO:0000259" key="2">
    <source>
        <dbReference type="Pfam" id="PF24173"/>
    </source>
</evidence>
<dbReference type="Pfam" id="PF24181">
    <property type="entry name" value="TPR_TTI1_C"/>
    <property type="match status" value="1"/>
</dbReference>
<dbReference type="SUPFAM" id="SSF48371">
    <property type="entry name" value="ARM repeat"/>
    <property type="match status" value="1"/>
</dbReference>
<name>A0A232M6A3_9EURO</name>